<feature type="chain" id="PRO_5046415189" evidence="9">
    <location>
        <begin position="29"/>
        <end position="119"/>
    </location>
</feature>
<keyword evidence="6 8" id="KW-0472">Membrane</keyword>
<dbReference type="PANTHER" id="PTHR11337:SF11">
    <property type="entry name" value="CD164 SIALOMUCIN-LIKE 2 PROTEIN"/>
    <property type="match status" value="1"/>
</dbReference>
<dbReference type="RefSeq" id="XP_015274089.1">
    <property type="nucleotide sequence ID" value="XM_015418603.1"/>
</dbReference>
<evidence type="ECO:0000256" key="3">
    <source>
        <dbReference type="ARBA" id="ARBA00022692"/>
    </source>
</evidence>
<dbReference type="Pfam" id="PF05283">
    <property type="entry name" value="MGC-24"/>
    <property type="match status" value="1"/>
</dbReference>
<keyword evidence="7" id="KW-0325">Glycoprotein</keyword>
<evidence type="ECO:0000256" key="1">
    <source>
        <dbReference type="ARBA" id="ARBA00004479"/>
    </source>
</evidence>
<protein>
    <submittedName>
        <fullName evidence="11">CD164 sialomucin-like 2 protein</fullName>
    </submittedName>
</protein>
<dbReference type="PANTHER" id="PTHR11337">
    <property type="entry name" value="MUCIN/PORIMIN"/>
    <property type="match status" value="1"/>
</dbReference>
<reference evidence="11" key="1">
    <citation type="submission" date="2025-08" db="UniProtKB">
        <authorList>
            <consortium name="RefSeq"/>
        </authorList>
    </citation>
    <scope>IDENTIFICATION</scope>
</reference>
<name>A0ABM1KK52_GEKJA</name>
<evidence type="ECO:0000256" key="2">
    <source>
        <dbReference type="ARBA" id="ARBA00005341"/>
    </source>
</evidence>
<evidence type="ECO:0000256" key="6">
    <source>
        <dbReference type="ARBA" id="ARBA00023136"/>
    </source>
</evidence>
<keyword evidence="10" id="KW-1185">Reference proteome</keyword>
<evidence type="ECO:0000313" key="10">
    <source>
        <dbReference type="Proteomes" id="UP000694871"/>
    </source>
</evidence>
<keyword evidence="5 8" id="KW-1133">Transmembrane helix</keyword>
<comment type="similarity">
    <text evidence="2">Belongs to the CD164 family.</text>
</comment>
<evidence type="ECO:0000256" key="7">
    <source>
        <dbReference type="ARBA" id="ARBA00023180"/>
    </source>
</evidence>
<gene>
    <name evidence="11" type="primary">CD164L2</name>
</gene>
<feature type="signal peptide" evidence="9">
    <location>
        <begin position="1"/>
        <end position="28"/>
    </location>
</feature>
<evidence type="ECO:0000256" key="8">
    <source>
        <dbReference type="SAM" id="Phobius"/>
    </source>
</evidence>
<proteinExistence type="inferred from homology"/>
<dbReference type="GeneID" id="107116646"/>
<evidence type="ECO:0000256" key="9">
    <source>
        <dbReference type="SAM" id="SignalP"/>
    </source>
</evidence>
<evidence type="ECO:0000313" key="11">
    <source>
        <dbReference type="RefSeq" id="XP_015274089.1"/>
    </source>
</evidence>
<dbReference type="Proteomes" id="UP000694871">
    <property type="component" value="Unplaced"/>
</dbReference>
<sequence>MPAVGAWGLRAVLCCALLCVLRVIPSQAGECKDLESCEKCIEGAASLNITDCVWMLCRESKEKQGTTASPLLTGSPEFHPAGFDSASFIGGIVLVLSIQAVIFFVIKFLRSKDSTYQTL</sequence>
<accession>A0ABM1KK52</accession>
<evidence type="ECO:0000256" key="5">
    <source>
        <dbReference type="ARBA" id="ARBA00022989"/>
    </source>
</evidence>
<comment type="subcellular location">
    <subcellularLocation>
        <location evidence="1">Membrane</location>
        <topology evidence="1">Single-pass type I membrane protein</topology>
    </subcellularLocation>
</comment>
<evidence type="ECO:0000256" key="4">
    <source>
        <dbReference type="ARBA" id="ARBA00022729"/>
    </source>
</evidence>
<feature type="transmembrane region" description="Helical" evidence="8">
    <location>
        <begin position="88"/>
        <end position="109"/>
    </location>
</feature>
<keyword evidence="4 9" id="KW-0732">Signal</keyword>
<keyword evidence="3 8" id="KW-0812">Transmembrane</keyword>
<organism evidence="10 11">
    <name type="scientific">Gekko japonicus</name>
    <name type="common">Schlegel's Japanese gecko</name>
    <dbReference type="NCBI Taxonomy" id="146911"/>
    <lineage>
        <taxon>Eukaryota</taxon>
        <taxon>Metazoa</taxon>
        <taxon>Chordata</taxon>
        <taxon>Craniata</taxon>
        <taxon>Vertebrata</taxon>
        <taxon>Euteleostomi</taxon>
        <taxon>Lepidosauria</taxon>
        <taxon>Squamata</taxon>
        <taxon>Bifurcata</taxon>
        <taxon>Gekkota</taxon>
        <taxon>Gekkonidae</taxon>
        <taxon>Gekkoninae</taxon>
        <taxon>Gekko</taxon>
    </lineage>
</organism>
<dbReference type="InterPro" id="IPR007947">
    <property type="entry name" value="CD164_MGC24"/>
</dbReference>